<comment type="caution">
    <text evidence="1">The sequence shown here is derived from an EMBL/GenBank/DDBJ whole genome shotgun (WGS) entry which is preliminary data.</text>
</comment>
<sequence length="119" mass="13552">MMHRLLLRMDILVISHLNLNFNQHSPYKLTITPHIPFAIDDLIEQKKRRSAEQRSADQCRGEDEGTGLVVDAGGLTPIGLRLVRLLRHLGPSPCRLLHHHQSVISPYTSPSQLNLLLYF</sequence>
<evidence type="ECO:0000313" key="2">
    <source>
        <dbReference type="Proteomes" id="UP000197138"/>
    </source>
</evidence>
<dbReference type="EMBL" id="MTKT01002214">
    <property type="protein sequence ID" value="OWM80591.1"/>
    <property type="molecule type" value="Genomic_DNA"/>
</dbReference>
<evidence type="ECO:0000313" key="1">
    <source>
        <dbReference type="EMBL" id="OWM80591.1"/>
    </source>
</evidence>
<protein>
    <submittedName>
        <fullName evidence="1">Uncharacterized protein</fullName>
    </submittedName>
</protein>
<dbReference type="Proteomes" id="UP000197138">
    <property type="component" value="Unassembled WGS sequence"/>
</dbReference>
<dbReference type="AlphaFoldDB" id="A0A218X7V6"/>
<proteinExistence type="predicted"/>
<accession>A0A218X7V6</accession>
<name>A0A218X7V6_PUNGR</name>
<organism evidence="1 2">
    <name type="scientific">Punica granatum</name>
    <name type="common">Pomegranate</name>
    <dbReference type="NCBI Taxonomy" id="22663"/>
    <lineage>
        <taxon>Eukaryota</taxon>
        <taxon>Viridiplantae</taxon>
        <taxon>Streptophyta</taxon>
        <taxon>Embryophyta</taxon>
        <taxon>Tracheophyta</taxon>
        <taxon>Spermatophyta</taxon>
        <taxon>Magnoliopsida</taxon>
        <taxon>eudicotyledons</taxon>
        <taxon>Gunneridae</taxon>
        <taxon>Pentapetalae</taxon>
        <taxon>rosids</taxon>
        <taxon>malvids</taxon>
        <taxon>Myrtales</taxon>
        <taxon>Lythraceae</taxon>
        <taxon>Punica</taxon>
    </lineage>
</organism>
<gene>
    <name evidence="1" type="ORF">CDL15_Pgr006621</name>
</gene>
<reference evidence="2" key="1">
    <citation type="journal article" date="2017" name="Plant J.">
        <title>The pomegranate (Punica granatum L.) genome and the genomics of punicalagin biosynthesis.</title>
        <authorList>
            <person name="Qin G."/>
            <person name="Xu C."/>
            <person name="Ming R."/>
            <person name="Tang H."/>
            <person name="Guyot R."/>
            <person name="Kramer E.M."/>
            <person name="Hu Y."/>
            <person name="Yi X."/>
            <person name="Qi Y."/>
            <person name="Xu X."/>
            <person name="Gao Z."/>
            <person name="Pan H."/>
            <person name="Jian J."/>
            <person name="Tian Y."/>
            <person name="Yue Z."/>
            <person name="Xu Y."/>
        </authorList>
    </citation>
    <scope>NUCLEOTIDE SEQUENCE [LARGE SCALE GENOMIC DNA]</scope>
    <source>
        <strain evidence="2">cv. Dabenzi</strain>
    </source>
</reference>